<dbReference type="InterPro" id="IPR025719">
    <property type="entry name" value="MYRF_C2"/>
</dbReference>
<evidence type="ECO:0000313" key="2">
    <source>
        <dbReference type="EMBL" id="GFQ83321.1"/>
    </source>
</evidence>
<dbReference type="AlphaFoldDB" id="A0A8X6FLT1"/>
<name>A0A8X6FLT1_TRICU</name>
<reference evidence="2" key="1">
    <citation type="submission" date="2020-07" db="EMBL/GenBank/DDBJ databases">
        <title>Multicomponent nature underlies the extraordinary mechanical properties of spider dragline silk.</title>
        <authorList>
            <person name="Kono N."/>
            <person name="Nakamura H."/>
            <person name="Mori M."/>
            <person name="Yoshida Y."/>
            <person name="Ohtoshi R."/>
            <person name="Malay A.D."/>
            <person name="Moran D.A.P."/>
            <person name="Tomita M."/>
            <person name="Numata K."/>
            <person name="Arakawa K."/>
        </authorList>
    </citation>
    <scope>NUCLEOTIDE SEQUENCE</scope>
</reference>
<dbReference type="Pfam" id="PF13888">
    <property type="entry name" value="MRF_C2"/>
    <property type="match status" value="1"/>
</dbReference>
<dbReference type="OrthoDB" id="10550515at2759"/>
<comment type="caution">
    <text evidence="2">The sequence shown here is derived from an EMBL/GenBank/DDBJ whole genome shotgun (WGS) entry which is preliminary data.</text>
</comment>
<gene>
    <name evidence="2" type="ORF">TNCT_27431</name>
</gene>
<sequence>MFTSMVLEMELQNYFYSTGETEDSDTVVEYCGGNHQVSCPREVLPEDSVHSSNNISKREVVLESQSWQLPVGSFVRSRYRFRMMSRRFSTDQQICSMNTNFRPFTEYVLTFQRRCDK</sequence>
<feature type="domain" description="Myelin gene regulatory factor C-terminal" evidence="1">
    <location>
        <begin position="24"/>
        <end position="115"/>
    </location>
</feature>
<proteinExistence type="predicted"/>
<dbReference type="Proteomes" id="UP000887116">
    <property type="component" value="Unassembled WGS sequence"/>
</dbReference>
<dbReference type="EMBL" id="BMAO01032584">
    <property type="protein sequence ID" value="GFQ83321.1"/>
    <property type="molecule type" value="Genomic_DNA"/>
</dbReference>
<protein>
    <recommendedName>
        <fullName evidence="1">Myelin gene regulatory factor C-terminal domain-containing protein</fullName>
    </recommendedName>
</protein>
<evidence type="ECO:0000313" key="3">
    <source>
        <dbReference type="Proteomes" id="UP000887116"/>
    </source>
</evidence>
<accession>A0A8X6FLT1</accession>
<evidence type="ECO:0000259" key="1">
    <source>
        <dbReference type="Pfam" id="PF13888"/>
    </source>
</evidence>
<keyword evidence="3" id="KW-1185">Reference proteome</keyword>
<organism evidence="2 3">
    <name type="scientific">Trichonephila clavata</name>
    <name type="common">Joro spider</name>
    <name type="synonym">Nephila clavata</name>
    <dbReference type="NCBI Taxonomy" id="2740835"/>
    <lineage>
        <taxon>Eukaryota</taxon>
        <taxon>Metazoa</taxon>
        <taxon>Ecdysozoa</taxon>
        <taxon>Arthropoda</taxon>
        <taxon>Chelicerata</taxon>
        <taxon>Arachnida</taxon>
        <taxon>Araneae</taxon>
        <taxon>Araneomorphae</taxon>
        <taxon>Entelegynae</taxon>
        <taxon>Araneoidea</taxon>
        <taxon>Nephilidae</taxon>
        <taxon>Trichonephila</taxon>
    </lineage>
</organism>